<evidence type="ECO:0000256" key="3">
    <source>
        <dbReference type="ARBA" id="ARBA00022884"/>
    </source>
</evidence>
<dbReference type="Pfam" id="PF00573">
    <property type="entry name" value="Ribosomal_L4"/>
    <property type="match status" value="1"/>
</dbReference>
<evidence type="ECO:0000256" key="2">
    <source>
        <dbReference type="ARBA" id="ARBA00022730"/>
    </source>
</evidence>
<dbReference type="SUPFAM" id="SSF52166">
    <property type="entry name" value="Ribosomal protein L4"/>
    <property type="match status" value="1"/>
</dbReference>
<comment type="function">
    <text evidence="7">One of the primary rRNA binding proteins, this protein initially binds near the 5'-end of the 23S rRNA. It is important during the early stages of 50S assembly. It makes multiple contacts with different domains of the 23S rRNA in the assembled 50S subunit and ribosome.</text>
</comment>
<dbReference type="PANTHER" id="PTHR10746">
    <property type="entry name" value="50S RIBOSOMAL PROTEIN L4"/>
    <property type="match status" value="1"/>
</dbReference>
<feature type="region of interest" description="Disordered" evidence="8">
    <location>
        <begin position="46"/>
        <end position="106"/>
    </location>
</feature>
<dbReference type="InterPro" id="IPR013005">
    <property type="entry name" value="Ribosomal_uL4-like"/>
</dbReference>
<dbReference type="PANTHER" id="PTHR10746:SF6">
    <property type="entry name" value="LARGE RIBOSOMAL SUBUNIT PROTEIN UL4M"/>
    <property type="match status" value="1"/>
</dbReference>
<dbReference type="RefSeq" id="WP_093182603.1">
    <property type="nucleotide sequence ID" value="NZ_FMYH01000002.1"/>
</dbReference>
<name>A0A1G6KBZ6_9MICO</name>
<dbReference type="InterPro" id="IPR023574">
    <property type="entry name" value="Ribosomal_uL4_dom_sf"/>
</dbReference>
<dbReference type="Gene3D" id="3.40.1370.10">
    <property type="match status" value="1"/>
</dbReference>
<evidence type="ECO:0000256" key="7">
    <source>
        <dbReference type="HAMAP-Rule" id="MF_01328"/>
    </source>
</evidence>
<organism evidence="9 10">
    <name type="scientific">Sanguibacter gelidistatuariae</name>
    <dbReference type="NCBI Taxonomy" id="1814289"/>
    <lineage>
        <taxon>Bacteria</taxon>
        <taxon>Bacillati</taxon>
        <taxon>Actinomycetota</taxon>
        <taxon>Actinomycetes</taxon>
        <taxon>Micrococcales</taxon>
        <taxon>Sanguibacteraceae</taxon>
        <taxon>Sanguibacter</taxon>
    </lineage>
</organism>
<evidence type="ECO:0000256" key="4">
    <source>
        <dbReference type="ARBA" id="ARBA00022980"/>
    </source>
</evidence>
<evidence type="ECO:0000313" key="10">
    <source>
        <dbReference type="Proteomes" id="UP000199039"/>
    </source>
</evidence>
<gene>
    <name evidence="7" type="primary">rplD</name>
    <name evidence="9" type="ORF">SAMN05216410_1546</name>
</gene>
<dbReference type="GO" id="GO:1990904">
    <property type="term" value="C:ribonucleoprotein complex"/>
    <property type="evidence" value="ECO:0007669"/>
    <property type="project" value="UniProtKB-KW"/>
</dbReference>
<dbReference type="AlphaFoldDB" id="A0A1G6KBZ6"/>
<comment type="subunit">
    <text evidence="7">Part of the 50S ribosomal subunit.</text>
</comment>
<evidence type="ECO:0000256" key="6">
    <source>
        <dbReference type="ARBA" id="ARBA00035244"/>
    </source>
</evidence>
<dbReference type="NCBIfam" id="TIGR03953">
    <property type="entry name" value="rplD_bact"/>
    <property type="match status" value="1"/>
</dbReference>
<keyword evidence="4 7" id="KW-0689">Ribosomal protein</keyword>
<proteinExistence type="inferred from homology"/>
<reference evidence="9 10" key="1">
    <citation type="submission" date="2016-09" db="EMBL/GenBank/DDBJ databases">
        <authorList>
            <person name="Capua I."/>
            <person name="De Benedictis P."/>
            <person name="Joannis T."/>
            <person name="Lombin L.H."/>
            <person name="Cattoli G."/>
        </authorList>
    </citation>
    <scope>NUCLEOTIDE SEQUENCE [LARGE SCALE GENOMIC DNA]</scope>
    <source>
        <strain evidence="9 10">ISLP-3</strain>
    </source>
</reference>
<dbReference type="InterPro" id="IPR002136">
    <property type="entry name" value="Ribosomal_uL4"/>
</dbReference>
<dbReference type="Proteomes" id="UP000199039">
    <property type="component" value="Unassembled WGS sequence"/>
</dbReference>
<dbReference type="OrthoDB" id="9803201at2"/>
<keyword evidence="2 7" id="KW-0699">rRNA-binding</keyword>
<keyword evidence="3 7" id="KW-0694">RNA-binding</keyword>
<evidence type="ECO:0000256" key="1">
    <source>
        <dbReference type="ARBA" id="ARBA00010528"/>
    </source>
</evidence>
<keyword evidence="10" id="KW-1185">Reference proteome</keyword>
<evidence type="ECO:0000313" key="9">
    <source>
        <dbReference type="EMBL" id="SDC28095.1"/>
    </source>
</evidence>
<protein>
    <recommendedName>
        <fullName evidence="6 7">Large ribosomal subunit protein uL4</fullName>
    </recommendedName>
</protein>
<feature type="compositionally biased region" description="Basic residues" evidence="8">
    <location>
        <begin position="63"/>
        <end position="74"/>
    </location>
</feature>
<sequence length="234" mass="24644">MSETLTVDVIDATGKKAGTAELPAEVFDVQTNIPLIHQVVVAQLAAARQGTHSTKTRGEVRGGGRKPYKQKGTGRARQGSIRAPQFAGGGVVHGPKPRDYSQRTPKKMKVAALRGALSDRARAGRIHVVTGFGIDGSPSTKQAINSLANLSPRKHVLVILERGDDVTVKSLQNAEQVHLLVADQLNTYDVLVSDDVVFTQGALAAFLAGPAKGASAKAVATESELAELVKEDAK</sequence>
<dbReference type="EMBL" id="FMYH01000002">
    <property type="protein sequence ID" value="SDC28095.1"/>
    <property type="molecule type" value="Genomic_DNA"/>
</dbReference>
<dbReference type="STRING" id="1814289.SAMN05216410_1546"/>
<comment type="function">
    <text evidence="7">Forms part of the polypeptide exit tunnel.</text>
</comment>
<dbReference type="GO" id="GO:0003735">
    <property type="term" value="F:structural constituent of ribosome"/>
    <property type="evidence" value="ECO:0007669"/>
    <property type="project" value="InterPro"/>
</dbReference>
<dbReference type="GO" id="GO:0006412">
    <property type="term" value="P:translation"/>
    <property type="evidence" value="ECO:0007669"/>
    <property type="project" value="UniProtKB-UniRule"/>
</dbReference>
<evidence type="ECO:0000256" key="8">
    <source>
        <dbReference type="SAM" id="MobiDB-lite"/>
    </source>
</evidence>
<dbReference type="GO" id="GO:0019843">
    <property type="term" value="F:rRNA binding"/>
    <property type="evidence" value="ECO:0007669"/>
    <property type="project" value="UniProtKB-UniRule"/>
</dbReference>
<dbReference type="GO" id="GO:0005840">
    <property type="term" value="C:ribosome"/>
    <property type="evidence" value="ECO:0007669"/>
    <property type="project" value="UniProtKB-KW"/>
</dbReference>
<accession>A0A1G6KBZ6</accession>
<dbReference type="HAMAP" id="MF_01328_B">
    <property type="entry name" value="Ribosomal_uL4_B"/>
    <property type="match status" value="1"/>
</dbReference>
<evidence type="ECO:0000256" key="5">
    <source>
        <dbReference type="ARBA" id="ARBA00023274"/>
    </source>
</evidence>
<keyword evidence="5 7" id="KW-0687">Ribonucleoprotein</keyword>
<dbReference type="FunFam" id="3.40.1370.10:FF:000004">
    <property type="entry name" value="50S ribosomal protein L4"/>
    <property type="match status" value="1"/>
</dbReference>
<comment type="similarity">
    <text evidence="1 7">Belongs to the universal ribosomal protein uL4 family.</text>
</comment>